<feature type="DNA-binding region" description="Homeobox" evidence="5">
    <location>
        <begin position="231"/>
        <end position="276"/>
    </location>
</feature>
<dbReference type="GO" id="GO:0000977">
    <property type="term" value="F:RNA polymerase II transcription regulatory region sequence-specific DNA binding"/>
    <property type="evidence" value="ECO:0007669"/>
    <property type="project" value="TreeGrafter"/>
</dbReference>
<evidence type="ECO:0000256" key="7">
    <source>
        <dbReference type="SAM" id="MobiDB-lite"/>
    </source>
</evidence>
<proteinExistence type="inferred from homology"/>
<dbReference type="SUPFAM" id="SSF46689">
    <property type="entry name" value="Homeodomain-like"/>
    <property type="match status" value="1"/>
</dbReference>
<comment type="similarity">
    <text evidence="4">Belongs to the HMX homeobox family.</text>
</comment>
<reference evidence="10" key="1">
    <citation type="submission" date="2022-11" db="UniProtKB">
        <authorList>
            <consortium name="WormBaseParasite"/>
        </authorList>
    </citation>
    <scope>IDENTIFICATION</scope>
</reference>
<protein>
    <submittedName>
        <fullName evidence="10">Homeobox domain-containing protein</fullName>
    </submittedName>
</protein>
<feature type="domain" description="Homeobox" evidence="8">
    <location>
        <begin position="229"/>
        <end position="275"/>
    </location>
</feature>
<dbReference type="Proteomes" id="UP000887565">
    <property type="component" value="Unplaced"/>
</dbReference>
<keyword evidence="5 6" id="KW-0371">Homeobox</keyword>
<name>A0A915JHT7_ROMCU</name>
<dbReference type="GO" id="GO:0000981">
    <property type="term" value="F:DNA-binding transcription factor activity, RNA polymerase II-specific"/>
    <property type="evidence" value="ECO:0007669"/>
    <property type="project" value="TreeGrafter"/>
</dbReference>
<accession>A0A915JHT7</accession>
<keyword evidence="3" id="KW-0804">Transcription</keyword>
<feature type="compositionally biased region" description="Low complexity" evidence="7">
    <location>
        <begin position="75"/>
        <end position="84"/>
    </location>
</feature>
<dbReference type="InterPro" id="IPR009057">
    <property type="entry name" value="Homeodomain-like_sf"/>
</dbReference>
<organism evidence="9 10">
    <name type="scientific">Romanomermis culicivorax</name>
    <name type="common">Nematode worm</name>
    <dbReference type="NCBI Taxonomy" id="13658"/>
    <lineage>
        <taxon>Eukaryota</taxon>
        <taxon>Metazoa</taxon>
        <taxon>Ecdysozoa</taxon>
        <taxon>Nematoda</taxon>
        <taxon>Enoplea</taxon>
        <taxon>Dorylaimia</taxon>
        <taxon>Mermithida</taxon>
        <taxon>Mermithoidea</taxon>
        <taxon>Mermithidae</taxon>
        <taxon>Romanomermis</taxon>
    </lineage>
</organism>
<keyword evidence="5 6" id="KW-0238">DNA-binding</keyword>
<dbReference type="CDD" id="cd00086">
    <property type="entry name" value="homeodomain"/>
    <property type="match status" value="1"/>
</dbReference>
<comment type="subcellular location">
    <subcellularLocation>
        <location evidence="1 5 6">Nucleus</location>
    </subcellularLocation>
</comment>
<sequence>MATTPGYVLRKYQSIYVCSQSLLRGWLFNVLCSLTTTTVKLNNLALELTTTNKNSSRPSCPTVFPSSFHNHVFNKSSSSQKSSSDCLDHKNDSSTATPTVVPSNNNGKGVFGAKTSSKMSKNRHHNYRNSIAKRNCNESDDDGVGSSCDGNENSNRNRNFGQRLLNSGNDMVCSMGDDMQENISVDTICGDGDEDDDGAMDEDDGGADDEDDCDDAEDDDGSGKPPALKRKKKTRTVFSRSQVFQLESTFDVKRYLSSAERSNLASTLRLTETQLLHIVFLFCIYI</sequence>
<keyword evidence="5 6" id="KW-0539">Nucleus</keyword>
<dbReference type="SMART" id="SM00389">
    <property type="entry name" value="HOX"/>
    <property type="match status" value="1"/>
</dbReference>
<evidence type="ECO:0000313" key="9">
    <source>
        <dbReference type="Proteomes" id="UP000887565"/>
    </source>
</evidence>
<dbReference type="PANTHER" id="PTHR46110">
    <property type="entry name" value="HOMEOBOX PROTEIN HMX"/>
    <property type="match status" value="1"/>
</dbReference>
<evidence type="ECO:0000256" key="4">
    <source>
        <dbReference type="ARBA" id="ARBA00038165"/>
    </source>
</evidence>
<feature type="compositionally biased region" description="Acidic residues" evidence="7">
    <location>
        <begin position="191"/>
        <end position="220"/>
    </location>
</feature>
<evidence type="ECO:0000256" key="6">
    <source>
        <dbReference type="RuleBase" id="RU000682"/>
    </source>
</evidence>
<feature type="compositionally biased region" description="Polar residues" evidence="7">
    <location>
        <begin position="93"/>
        <end position="107"/>
    </location>
</feature>
<evidence type="ECO:0000313" key="10">
    <source>
        <dbReference type="WBParaSite" id="nRc.2.0.1.t25699-RA"/>
    </source>
</evidence>
<keyword evidence="2" id="KW-0805">Transcription regulation</keyword>
<dbReference type="GO" id="GO:0005634">
    <property type="term" value="C:nucleus"/>
    <property type="evidence" value="ECO:0007669"/>
    <property type="project" value="UniProtKB-SubCell"/>
</dbReference>
<feature type="compositionally biased region" description="Polar residues" evidence="7">
    <location>
        <begin position="151"/>
        <end position="163"/>
    </location>
</feature>
<evidence type="ECO:0000256" key="1">
    <source>
        <dbReference type="ARBA" id="ARBA00004123"/>
    </source>
</evidence>
<dbReference type="InterPro" id="IPR051300">
    <property type="entry name" value="HMX_Homeobox_TF"/>
</dbReference>
<feature type="region of interest" description="Disordered" evidence="7">
    <location>
        <begin position="185"/>
        <end position="232"/>
    </location>
</feature>
<feature type="region of interest" description="Disordered" evidence="7">
    <location>
        <begin position="74"/>
        <end position="163"/>
    </location>
</feature>
<dbReference type="Pfam" id="PF00046">
    <property type="entry name" value="Homeodomain"/>
    <property type="match status" value="1"/>
</dbReference>
<dbReference type="PROSITE" id="PS50071">
    <property type="entry name" value="HOMEOBOX_2"/>
    <property type="match status" value="1"/>
</dbReference>
<dbReference type="InterPro" id="IPR001356">
    <property type="entry name" value="HD"/>
</dbReference>
<dbReference type="WBParaSite" id="nRc.2.0.1.t25699-RA">
    <property type="protein sequence ID" value="nRc.2.0.1.t25699-RA"/>
    <property type="gene ID" value="nRc.2.0.1.g25699"/>
</dbReference>
<dbReference type="AlphaFoldDB" id="A0A915JHT7"/>
<keyword evidence="9" id="KW-1185">Reference proteome</keyword>
<dbReference type="Gene3D" id="1.10.10.60">
    <property type="entry name" value="Homeodomain-like"/>
    <property type="match status" value="1"/>
</dbReference>
<evidence type="ECO:0000256" key="2">
    <source>
        <dbReference type="ARBA" id="ARBA00023015"/>
    </source>
</evidence>
<evidence type="ECO:0000256" key="5">
    <source>
        <dbReference type="PROSITE-ProRule" id="PRU00108"/>
    </source>
</evidence>
<dbReference type="PANTHER" id="PTHR46110:SF3">
    <property type="entry name" value="HOMEOBOX PROTEIN HMX"/>
    <property type="match status" value="1"/>
</dbReference>
<evidence type="ECO:0000256" key="3">
    <source>
        <dbReference type="ARBA" id="ARBA00023163"/>
    </source>
</evidence>
<evidence type="ECO:0000259" key="8">
    <source>
        <dbReference type="PROSITE" id="PS50071"/>
    </source>
</evidence>